<evidence type="ECO:0000313" key="2">
    <source>
        <dbReference type="EMBL" id="KAF7491933.1"/>
    </source>
</evidence>
<feature type="compositionally biased region" description="Polar residues" evidence="1">
    <location>
        <begin position="68"/>
        <end position="83"/>
    </location>
</feature>
<accession>A0A834RE85</accession>
<dbReference type="EMBL" id="WVUK01000058">
    <property type="protein sequence ID" value="KAF7491933.1"/>
    <property type="molecule type" value="Genomic_DNA"/>
</dbReference>
<dbReference type="EnsemblMetazoa" id="SSS_3057s_mrna">
    <property type="protein sequence ID" value="KAF7491933.1"/>
    <property type="gene ID" value="SSS_3057"/>
</dbReference>
<keyword evidence="4" id="KW-1185">Reference proteome</keyword>
<evidence type="ECO:0000313" key="4">
    <source>
        <dbReference type="Proteomes" id="UP000070412"/>
    </source>
</evidence>
<organism evidence="2">
    <name type="scientific">Sarcoptes scabiei</name>
    <name type="common">Itch mite</name>
    <name type="synonym">Acarus scabiei</name>
    <dbReference type="NCBI Taxonomy" id="52283"/>
    <lineage>
        <taxon>Eukaryota</taxon>
        <taxon>Metazoa</taxon>
        <taxon>Ecdysozoa</taxon>
        <taxon>Arthropoda</taxon>
        <taxon>Chelicerata</taxon>
        <taxon>Arachnida</taxon>
        <taxon>Acari</taxon>
        <taxon>Acariformes</taxon>
        <taxon>Sarcoptiformes</taxon>
        <taxon>Astigmata</taxon>
        <taxon>Psoroptidia</taxon>
        <taxon>Sarcoptoidea</taxon>
        <taxon>Sarcoptidae</taxon>
        <taxon>Sarcoptinae</taxon>
        <taxon>Sarcoptes</taxon>
    </lineage>
</organism>
<protein>
    <submittedName>
        <fullName evidence="2 3">Uncharacterized protein</fullName>
    </submittedName>
</protein>
<reference evidence="3" key="3">
    <citation type="submission" date="2022-06" db="UniProtKB">
        <authorList>
            <consortium name="EnsemblMetazoa"/>
        </authorList>
    </citation>
    <scope>IDENTIFICATION</scope>
</reference>
<evidence type="ECO:0000256" key="1">
    <source>
        <dbReference type="SAM" id="MobiDB-lite"/>
    </source>
</evidence>
<name>A0A834RE85_SARSC</name>
<dbReference type="Proteomes" id="UP000070412">
    <property type="component" value="Unassembled WGS sequence"/>
</dbReference>
<proteinExistence type="predicted"/>
<reference evidence="4" key="1">
    <citation type="journal article" date="2020" name="PLoS Negl. Trop. Dis.">
        <title>High-quality nuclear genome for Sarcoptes scabiei-A critical resource for a neglected parasite.</title>
        <authorList>
            <person name="Korhonen P.K."/>
            <person name="Gasser R.B."/>
            <person name="Ma G."/>
            <person name="Wang T."/>
            <person name="Stroehlein A.J."/>
            <person name="Young N.D."/>
            <person name="Ang C.S."/>
            <person name="Fernando D.D."/>
            <person name="Lu H.C."/>
            <person name="Taylor S."/>
            <person name="Reynolds S.L."/>
            <person name="Mofiz E."/>
            <person name="Najaraj S.H."/>
            <person name="Gowda H."/>
            <person name="Madugundu A."/>
            <person name="Renuse S."/>
            <person name="Holt D."/>
            <person name="Pandey A."/>
            <person name="Papenfuss A.T."/>
            <person name="Fischer K."/>
        </authorList>
    </citation>
    <scope>NUCLEOTIDE SEQUENCE [LARGE SCALE GENOMIC DNA]</scope>
</reference>
<dbReference type="AlphaFoldDB" id="A0A834RE85"/>
<evidence type="ECO:0000313" key="3">
    <source>
        <dbReference type="EnsemblMetazoa" id="KAF7491933.1"/>
    </source>
</evidence>
<gene>
    <name evidence="2" type="ORF">SSS_3057</name>
</gene>
<feature type="region of interest" description="Disordered" evidence="1">
    <location>
        <begin position="68"/>
        <end position="92"/>
    </location>
</feature>
<sequence>MNLAISTMASNDGTSYWIQMKFYCDERRQILAVAESDEDSSGSDAEAARSFDAIDFDIEGNLVENANADTGTGNIVSATVSTPQPGPSEHYQ</sequence>
<reference evidence="2" key="2">
    <citation type="submission" date="2020-01" db="EMBL/GenBank/DDBJ databases">
        <authorList>
            <person name="Korhonen P.K.K."/>
            <person name="Guangxu M.G."/>
            <person name="Wang T.W."/>
            <person name="Stroehlein A.J.S."/>
            <person name="Young N.D."/>
            <person name="Ang C.-S.A."/>
            <person name="Fernando D.W.F."/>
            <person name="Lu H.L."/>
            <person name="Taylor S.T."/>
            <person name="Ehtesham M.E.M."/>
            <person name="Najaraj S.H.N."/>
            <person name="Harsha G.H.G."/>
            <person name="Madugundu A.M."/>
            <person name="Renuse S.R."/>
            <person name="Holt D.H."/>
            <person name="Pandey A.P."/>
            <person name="Papenfuss A.P."/>
            <person name="Gasser R.B.G."/>
            <person name="Fischer K.F."/>
        </authorList>
    </citation>
    <scope>NUCLEOTIDE SEQUENCE</scope>
    <source>
        <strain evidence="2">SSS_KF_BRIS2020</strain>
    </source>
</reference>